<evidence type="ECO:0000256" key="1">
    <source>
        <dbReference type="SAM" id="MobiDB-lite"/>
    </source>
</evidence>
<dbReference type="InterPro" id="IPR051494">
    <property type="entry name" value="BSD_domain-containing"/>
</dbReference>
<dbReference type="AlphaFoldDB" id="A0AAE1MLV7"/>
<dbReference type="Proteomes" id="UP001293593">
    <property type="component" value="Unassembled WGS sequence"/>
</dbReference>
<proteinExistence type="predicted"/>
<dbReference type="Gene3D" id="1.10.3970.10">
    <property type="entry name" value="BSD domain"/>
    <property type="match status" value="1"/>
</dbReference>
<feature type="compositionally biased region" description="Pro residues" evidence="1">
    <location>
        <begin position="11"/>
        <end position="21"/>
    </location>
</feature>
<dbReference type="SUPFAM" id="SSF140383">
    <property type="entry name" value="BSD domain-like"/>
    <property type="match status" value="1"/>
</dbReference>
<dbReference type="EMBL" id="JAWXYG010000008">
    <property type="protein sequence ID" value="KAK4266438.1"/>
    <property type="molecule type" value="Genomic_DNA"/>
</dbReference>
<feature type="compositionally biased region" description="Acidic residues" evidence="1">
    <location>
        <begin position="415"/>
        <end position="430"/>
    </location>
</feature>
<dbReference type="SMART" id="SM00751">
    <property type="entry name" value="BSD"/>
    <property type="match status" value="1"/>
</dbReference>
<feature type="compositionally biased region" description="Polar residues" evidence="1">
    <location>
        <begin position="440"/>
        <end position="454"/>
    </location>
</feature>
<accession>A0AAE1MLV7</accession>
<name>A0AAE1MLV7_9FABA</name>
<feature type="region of interest" description="Disordered" evidence="1">
    <location>
        <begin position="158"/>
        <end position="179"/>
    </location>
</feature>
<sequence>MDFFKAVFSDDPPPPPPPPPLSSSSSVSHGSGEHDPDESDPDPIQSSNSNNAWNFGGLFQTLASKSESVIGNYRRDLEEFSSGLKKETAIIREAASRAVKDLPVSLDVGASVAQESLESVGQAIDDIGSSVWKSTTKIISQGRDSLLAADSDFDPSDYNDNGRNVIGKQRLSTSSNQSSDAKRYSRFDALVRALQNDVTTYVEEPEDVENYNEWKSGFELDKKGQEIQDLFAENEVIKEIYGEVVPSRTDHESFWSRYFYRMHKLKLVEDARAKLVKRAISGEEEEDLSWDFDDDDDDGYEPKGDSSGVKLAKEEFSAVVAANDGTSESVETKVDSETENDAKGVASESGTDGGYESEVKDHEHVASTAPGSASGSGDKLDDKDHDQAASEVKTDNSESCKDSDISVVSSQPSMPEEEDIGWDEIEDMGSNDDNKGEAAGTTSRIDLQKRLSSAEQEEDLSWDIEDDDEAVKS</sequence>
<dbReference type="PROSITE" id="PS50858">
    <property type="entry name" value="BSD"/>
    <property type="match status" value="1"/>
</dbReference>
<feature type="compositionally biased region" description="Acidic residues" evidence="1">
    <location>
        <begin position="455"/>
        <end position="473"/>
    </location>
</feature>
<feature type="compositionally biased region" description="Polar residues" evidence="1">
    <location>
        <begin position="170"/>
        <end position="179"/>
    </location>
</feature>
<evidence type="ECO:0000259" key="2">
    <source>
        <dbReference type="PROSITE" id="PS50858"/>
    </source>
</evidence>
<dbReference type="GO" id="GO:0005737">
    <property type="term" value="C:cytoplasm"/>
    <property type="evidence" value="ECO:0007669"/>
    <property type="project" value="TreeGrafter"/>
</dbReference>
<feature type="compositionally biased region" description="Basic and acidic residues" evidence="1">
    <location>
        <begin position="378"/>
        <end position="404"/>
    </location>
</feature>
<dbReference type="InterPro" id="IPR005607">
    <property type="entry name" value="BSD_dom"/>
</dbReference>
<protein>
    <recommendedName>
        <fullName evidence="2">BSD domain-containing protein</fullName>
    </recommendedName>
</protein>
<gene>
    <name evidence="3" type="ORF">QN277_027360</name>
</gene>
<feature type="compositionally biased region" description="Acidic residues" evidence="1">
    <location>
        <begin position="285"/>
        <end position="299"/>
    </location>
</feature>
<dbReference type="PANTHER" id="PTHR16019">
    <property type="entry name" value="SYNAPSE-ASSOCIATED PROTEIN"/>
    <property type="match status" value="1"/>
</dbReference>
<feature type="compositionally biased region" description="Basic and acidic residues" evidence="1">
    <location>
        <begin position="330"/>
        <end position="342"/>
    </location>
</feature>
<organism evidence="3 4">
    <name type="scientific">Acacia crassicarpa</name>
    <name type="common">northern wattle</name>
    <dbReference type="NCBI Taxonomy" id="499986"/>
    <lineage>
        <taxon>Eukaryota</taxon>
        <taxon>Viridiplantae</taxon>
        <taxon>Streptophyta</taxon>
        <taxon>Embryophyta</taxon>
        <taxon>Tracheophyta</taxon>
        <taxon>Spermatophyta</taxon>
        <taxon>Magnoliopsida</taxon>
        <taxon>eudicotyledons</taxon>
        <taxon>Gunneridae</taxon>
        <taxon>Pentapetalae</taxon>
        <taxon>rosids</taxon>
        <taxon>fabids</taxon>
        <taxon>Fabales</taxon>
        <taxon>Fabaceae</taxon>
        <taxon>Caesalpinioideae</taxon>
        <taxon>mimosoid clade</taxon>
        <taxon>Acacieae</taxon>
        <taxon>Acacia</taxon>
    </lineage>
</organism>
<comment type="caution">
    <text evidence="3">The sequence shown here is derived from an EMBL/GenBank/DDBJ whole genome shotgun (WGS) entry which is preliminary data.</text>
</comment>
<dbReference type="PANTHER" id="PTHR16019:SF24">
    <property type="entry name" value="BSD DOMAIN-CONTAINING PROTEIN"/>
    <property type="match status" value="1"/>
</dbReference>
<dbReference type="Pfam" id="PF03909">
    <property type="entry name" value="BSD"/>
    <property type="match status" value="1"/>
</dbReference>
<keyword evidence="4" id="KW-1185">Reference proteome</keyword>
<feature type="domain" description="BSD" evidence="2">
    <location>
        <begin position="214"/>
        <end position="266"/>
    </location>
</feature>
<feature type="region of interest" description="Disordered" evidence="1">
    <location>
        <begin position="285"/>
        <end position="473"/>
    </location>
</feature>
<evidence type="ECO:0000313" key="4">
    <source>
        <dbReference type="Proteomes" id="UP001293593"/>
    </source>
</evidence>
<reference evidence="3" key="1">
    <citation type="submission" date="2023-10" db="EMBL/GenBank/DDBJ databases">
        <title>Chromosome-level genome of the transformable northern wattle, Acacia crassicarpa.</title>
        <authorList>
            <person name="Massaro I."/>
            <person name="Sinha N.R."/>
            <person name="Poethig S."/>
            <person name="Leichty A.R."/>
        </authorList>
    </citation>
    <scope>NUCLEOTIDE SEQUENCE</scope>
    <source>
        <strain evidence="3">Acra3RX</strain>
        <tissue evidence="3">Leaf</tissue>
    </source>
</reference>
<evidence type="ECO:0000313" key="3">
    <source>
        <dbReference type="EMBL" id="KAK4266438.1"/>
    </source>
</evidence>
<feature type="region of interest" description="Disordered" evidence="1">
    <location>
        <begin position="1"/>
        <end position="52"/>
    </location>
</feature>
<dbReference type="InterPro" id="IPR035925">
    <property type="entry name" value="BSD_dom_sf"/>
</dbReference>
<feature type="compositionally biased region" description="Low complexity" evidence="1">
    <location>
        <begin position="366"/>
        <end position="377"/>
    </location>
</feature>